<organism evidence="5 6">
    <name type="scientific">Luteolibacter yonseiensis</name>
    <dbReference type="NCBI Taxonomy" id="1144680"/>
    <lineage>
        <taxon>Bacteria</taxon>
        <taxon>Pseudomonadati</taxon>
        <taxon>Verrucomicrobiota</taxon>
        <taxon>Verrucomicrobiia</taxon>
        <taxon>Verrucomicrobiales</taxon>
        <taxon>Verrucomicrobiaceae</taxon>
        <taxon>Luteolibacter</taxon>
    </lineage>
</organism>
<comment type="caution">
    <text evidence="5">The sequence shown here is derived from an EMBL/GenBank/DDBJ whole genome shotgun (WGS) entry which is preliminary data.</text>
</comment>
<dbReference type="GO" id="GO:0003677">
    <property type="term" value="F:DNA binding"/>
    <property type="evidence" value="ECO:0007669"/>
    <property type="project" value="UniProtKB-KW"/>
</dbReference>
<name>A0A934V8E9_9BACT</name>
<evidence type="ECO:0000313" key="5">
    <source>
        <dbReference type="EMBL" id="MBK1814043.1"/>
    </source>
</evidence>
<dbReference type="AlphaFoldDB" id="A0A934V8E9"/>
<keyword evidence="2" id="KW-0238">DNA-binding</keyword>
<evidence type="ECO:0000256" key="3">
    <source>
        <dbReference type="ARBA" id="ARBA00023163"/>
    </source>
</evidence>
<accession>A0A934V8E9</accession>
<dbReference type="EMBL" id="JAENIK010000001">
    <property type="protein sequence ID" value="MBK1814043.1"/>
    <property type="molecule type" value="Genomic_DNA"/>
</dbReference>
<dbReference type="InterPro" id="IPR036390">
    <property type="entry name" value="WH_DNA-bd_sf"/>
</dbReference>
<dbReference type="PRINTS" id="PR00778">
    <property type="entry name" value="HTHARSR"/>
</dbReference>
<evidence type="ECO:0000256" key="2">
    <source>
        <dbReference type="ARBA" id="ARBA00023125"/>
    </source>
</evidence>
<keyword evidence="6" id="KW-1185">Reference proteome</keyword>
<protein>
    <submittedName>
        <fullName evidence="5">Helix-turn-helix transcriptional regulator</fullName>
    </submittedName>
</protein>
<dbReference type="InterPro" id="IPR011991">
    <property type="entry name" value="ArsR-like_HTH"/>
</dbReference>
<dbReference type="Proteomes" id="UP000600139">
    <property type="component" value="Unassembled WGS sequence"/>
</dbReference>
<gene>
    <name evidence="5" type="ORF">JIN84_00280</name>
</gene>
<dbReference type="PANTHER" id="PTHR33154:SF12">
    <property type="entry name" value="TRANSCRIPTIONAL REGULATORY PROTEIN"/>
    <property type="match status" value="1"/>
</dbReference>
<dbReference type="PROSITE" id="PS50987">
    <property type="entry name" value="HTH_ARSR_2"/>
    <property type="match status" value="1"/>
</dbReference>
<feature type="domain" description="HTH arsR-type" evidence="4">
    <location>
        <begin position="6"/>
        <end position="100"/>
    </location>
</feature>
<dbReference type="InterPro" id="IPR036388">
    <property type="entry name" value="WH-like_DNA-bd_sf"/>
</dbReference>
<dbReference type="Pfam" id="PF12840">
    <property type="entry name" value="HTH_20"/>
    <property type="match status" value="1"/>
</dbReference>
<dbReference type="PANTHER" id="PTHR33154">
    <property type="entry name" value="TRANSCRIPTIONAL REGULATOR, ARSR FAMILY"/>
    <property type="match status" value="1"/>
</dbReference>
<reference evidence="5" key="1">
    <citation type="submission" date="2021-01" db="EMBL/GenBank/DDBJ databases">
        <title>Modified the classification status of verrucomicrobia.</title>
        <authorList>
            <person name="Feng X."/>
        </authorList>
    </citation>
    <scope>NUCLEOTIDE SEQUENCE</scope>
    <source>
        <strain evidence="5">JCM 18052</strain>
    </source>
</reference>
<dbReference type="InterPro" id="IPR001845">
    <property type="entry name" value="HTH_ArsR_DNA-bd_dom"/>
</dbReference>
<evidence type="ECO:0000259" key="4">
    <source>
        <dbReference type="PROSITE" id="PS50987"/>
    </source>
</evidence>
<keyword evidence="1" id="KW-0805">Transcription regulation</keyword>
<dbReference type="Gene3D" id="1.10.10.10">
    <property type="entry name" value="Winged helix-like DNA-binding domain superfamily/Winged helix DNA-binding domain"/>
    <property type="match status" value="1"/>
</dbReference>
<sequence>MRQHKHPKIEEIDLIDIMYALSDPTRVEIVMTLAGKGRAMTCGELLIDRPKSSMSHHFKILRGAGLVETLIKGTEHINSLRLKELEERFPGVMKAVLKAFRAGMADG</sequence>
<proteinExistence type="predicted"/>
<dbReference type="CDD" id="cd00090">
    <property type="entry name" value="HTH_ARSR"/>
    <property type="match status" value="1"/>
</dbReference>
<dbReference type="InterPro" id="IPR051081">
    <property type="entry name" value="HTH_MetalResp_TranReg"/>
</dbReference>
<evidence type="ECO:0000313" key="6">
    <source>
        <dbReference type="Proteomes" id="UP000600139"/>
    </source>
</evidence>
<dbReference type="GO" id="GO:0003700">
    <property type="term" value="F:DNA-binding transcription factor activity"/>
    <property type="evidence" value="ECO:0007669"/>
    <property type="project" value="InterPro"/>
</dbReference>
<dbReference type="RefSeq" id="WP_200349009.1">
    <property type="nucleotide sequence ID" value="NZ_BAABHZ010000005.1"/>
</dbReference>
<dbReference type="SMART" id="SM00418">
    <property type="entry name" value="HTH_ARSR"/>
    <property type="match status" value="1"/>
</dbReference>
<evidence type="ECO:0000256" key="1">
    <source>
        <dbReference type="ARBA" id="ARBA00023015"/>
    </source>
</evidence>
<keyword evidence="3" id="KW-0804">Transcription</keyword>
<dbReference type="SUPFAM" id="SSF46785">
    <property type="entry name" value="Winged helix' DNA-binding domain"/>
    <property type="match status" value="1"/>
</dbReference>